<organism evidence="6 7">
    <name type="scientific">Hansschlegelia plantiphila</name>
    <dbReference type="NCBI Taxonomy" id="374655"/>
    <lineage>
        <taxon>Bacteria</taxon>
        <taxon>Pseudomonadati</taxon>
        <taxon>Pseudomonadota</taxon>
        <taxon>Alphaproteobacteria</taxon>
        <taxon>Hyphomicrobiales</taxon>
        <taxon>Methylopilaceae</taxon>
        <taxon>Hansschlegelia</taxon>
    </lineage>
</organism>
<evidence type="ECO:0000259" key="5">
    <source>
        <dbReference type="PROSITE" id="PS50931"/>
    </source>
</evidence>
<evidence type="ECO:0000313" key="7">
    <source>
        <dbReference type="Proteomes" id="UP001143372"/>
    </source>
</evidence>
<reference evidence="6" key="2">
    <citation type="submission" date="2023-01" db="EMBL/GenBank/DDBJ databases">
        <authorList>
            <person name="Sun Q."/>
            <person name="Evtushenko L."/>
        </authorList>
    </citation>
    <scope>NUCLEOTIDE SEQUENCE</scope>
    <source>
        <strain evidence="6">VKM B-2347</strain>
    </source>
</reference>
<dbReference type="GO" id="GO:0005829">
    <property type="term" value="C:cytosol"/>
    <property type="evidence" value="ECO:0007669"/>
    <property type="project" value="TreeGrafter"/>
</dbReference>
<dbReference type="PANTHER" id="PTHR30419">
    <property type="entry name" value="HTH-TYPE TRANSCRIPTIONAL REGULATOR YBHD"/>
    <property type="match status" value="1"/>
</dbReference>
<dbReference type="InterPro" id="IPR000847">
    <property type="entry name" value="LysR_HTH_N"/>
</dbReference>
<dbReference type="Pfam" id="PF03466">
    <property type="entry name" value="LysR_substrate"/>
    <property type="match status" value="1"/>
</dbReference>
<keyword evidence="4" id="KW-0804">Transcription</keyword>
<dbReference type="PANTHER" id="PTHR30419:SF2">
    <property type="entry name" value="LYSR FAMILY TRANSCRIPTIONAL REGULATOR"/>
    <property type="match status" value="1"/>
</dbReference>
<dbReference type="SUPFAM" id="SSF46785">
    <property type="entry name" value="Winged helix' DNA-binding domain"/>
    <property type="match status" value="1"/>
</dbReference>
<keyword evidence="7" id="KW-1185">Reference proteome</keyword>
<dbReference type="InterPro" id="IPR036388">
    <property type="entry name" value="WH-like_DNA-bd_sf"/>
</dbReference>
<reference evidence="6" key="1">
    <citation type="journal article" date="2014" name="Int. J. Syst. Evol. Microbiol.">
        <title>Complete genome sequence of Corynebacterium casei LMG S-19264T (=DSM 44701T), isolated from a smear-ripened cheese.</title>
        <authorList>
            <consortium name="US DOE Joint Genome Institute (JGI-PGF)"/>
            <person name="Walter F."/>
            <person name="Albersmeier A."/>
            <person name="Kalinowski J."/>
            <person name="Ruckert C."/>
        </authorList>
    </citation>
    <scope>NUCLEOTIDE SEQUENCE</scope>
    <source>
        <strain evidence="6">VKM B-2347</strain>
    </source>
</reference>
<dbReference type="AlphaFoldDB" id="A0A9W6MUT7"/>
<accession>A0A9W6MUT7</accession>
<evidence type="ECO:0000256" key="1">
    <source>
        <dbReference type="ARBA" id="ARBA00009437"/>
    </source>
</evidence>
<dbReference type="InterPro" id="IPR036390">
    <property type="entry name" value="WH_DNA-bd_sf"/>
</dbReference>
<gene>
    <name evidence="6" type="ORF">GCM10008179_08810</name>
</gene>
<dbReference type="EMBL" id="BSFI01000004">
    <property type="protein sequence ID" value="GLK67243.1"/>
    <property type="molecule type" value="Genomic_DNA"/>
</dbReference>
<comment type="caution">
    <text evidence="6">The sequence shown here is derived from an EMBL/GenBank/DDBJ whole genome shotgun (WGS) entry which is preliminary data.</text>
</comment>
<evidence type="ECO:0000256" key="3">
    <source>
        <dbReference type="ARBA" id="ARBA00023125"/>
    </source>
</evidence>
<evidence type="ECO:0000313" key="6">
    <source>
        <dbReference type="EMBL" id="GLK67243.1"/>
    </source>
</evidence>
<dbReference type="Proteomes" id="UP001143372">
    <property type="component" value="Unassembled WGS sequence"/>
</dbReference>
<proteinExistence type="inferred from homology"/>
<dbReference type="SUPFAM" id="SSF53850">
    <property type="entry name" value="Periplasmic binding protein-like II"/>
    <property type="match status" value="1"/>
</dbReference>
<keyword evidence="2" id="KW-0805">Transcription regulation</keyword>
<dbReference type="GO" id="GO:0003700">
    <property type="term" value="F:DNA-binding transcription factor activity"/>
    <property type="evidence" value="ECO:0007669"/>
    <property type="project" value="InterPro"/>
</dbReference>
<evidence type="ECO:0000256" key="2">
    <source>
        <dbReference type="ARBA" id="ARBA00023015"/>
    </source>
</evidence>
<protein>
    <submittedName>
        <fullName evidence="6">LysR family transcriptional regulator</fullName>
    </submittedName>
</protein>
<dbReference type="PROSITE" id="PS50931">
    <property type="entry name" value="HTH_LYSR"/>
    <property type="match status" value="1"/>
</dbReference>
<name>A0A9W6MUT7_9HYPH</name>
<evidence type="ECO:0000256" key="4">
    <source>
        <dbReference type="ARBA" id="ARBA00023163"/>
    </source>
</evidence>
<feature type="domain" description="HTH lysR-type" evidence="5">
    <location>
        <begin position="1"/>
        <end position="32"/>
    </location>
</feature>
<dbReference type="InterPro" id="IPR005119">
    <property type="entry name" value="LysR_subst-bd"/>
</dbReference>
<keyword evidence="3" id="KW-0238">DNA-binding</keyword>
<dbReference type="Gene3D" id="1.10.10.10">
    <property type="entry name" value="Winged helix-like DNA-binding domain superfamily/Winged helix DNA-binding domain"/>
    <property type="match status" value="1"/>
</dbReference>
<sequence length="270" mass="28204">MALASASERLRGMEAAAGVTLVTRGRRGVETTPAGRALVHHARLILDGAERLRAELAQHGQGLKSHVRFMANTSALAEHLPAPLAGFLAANAEVDVDLEEGASRDIARAVAAGRIDFGVISDRVDAGDLATRLLRHDALALVTTRGHPLAGRGQIAFSETLEAAHVGLSADSALAGYLAGQARRLGRSLVARVRVLGFNAVCQMAEQGVGAGVVPIAAARRARRSMSIAITPLSDVWAKRNLVVATRPGASPTPQARRLIAWLLADAPTS</sequence>
<comment type="similarity">
    <text evidence="1">Belongs to the LysR transcriptional regulatory family.</text>
</comment>
<dbReference type="InterPro" id="IPR050950">
    <property type="entry name" value="HTH-type_LysR_regulators"/>
</dbReference>
<dbReference type="GO" id="GO:0003677">
    <property type="term" value="F:DNA binding"/>
    <property type="evidence" value="ECO:0007669"/>
    <property type="project" value="UniProtKB-KW"/>
</dbReference>
<dbReference type="Gene3D" id="3.40.190.290">
    <property type="match status" value="1"/>
</dbReference>